<feature type="non-terminal residue" evidence="11">
    <location>
        <position position="108"/>
    </location>
</feature>
<keyword evidence="2" id="KW-0444">Lipid biosynthesis</keyword>
<evidence type="ECO:0000256" key="1">
    <source>
        <dbReference type="ARBA" id="ARBA00022475"/>
    </source>
</evidence>
<comment type="caution">
    <text evidence="11">The sequence shown here is derived from an EMBL/GenBank/DDBJ whole genome shotgun (WGS) entry which is preliminary data.</text>
</comment>
<evidence type="ECO:0000256" key="7">
    <source>
        <dbReference type="ARBA" id="ARBA00023209"/>
    </source>
</evidence>
<evidence type="ECO:0000256" key="6">
    <source>
        <dbReference type="ARBA" id="ARBA00023145"/>
    </source>
</evidence>
<organism evidence="11 12">
    <name type="scientific">candidate division WOR-1 bacterium DG_54_3</name>
    <dbReference type="NCBI Taxonomy" id="1703775"/>
    <lineage>
        <taxon>Bacteria</taxon>
        <taxon>Bacillati</taxon>
        <taxon>Saganbacteria</taxon>
    </lineage>
</organism>
<keyword evidence="4" id="KW-0443">Lipid metabolism</keyword>
<evidence type="ECO:0000256" key="2">
    <source>
        <dbReference type="ARBA" id="ARBA00022516"/>
    </source>
</evidence>
<dbReference type="PANTHER" id="PTHR35809:SF1">
    <property type="entry name" value="ARCHAETIDYLSERINE DECARBOXYLASE PROENZYME-RELATED"/>
    <property type="match status" value="1"/>
</dbReference>
<proteinExistence type="predicted"/>
<keyword evidence="3" id="KW-0210">Decarboxylase</keyword>
<evidence type="ECO:0000256" key="10">
    <source>
        <dbReference type="ARBA" id="ARBA00023317"/>
    </source>
</evidence>
<dbReference type="InterPro" id="IPR033175">
    <property type="entry name" value="PSD-A"/>
</dbReference>
<evidence type="ECO:0000256" key="4">
    <source>
        <dbReference type="ARBA" id="ARBA00023098"/>
    </source>
</evidence>
<sequence length="108" mass="11911">MAFLLSLILLIALTAGFLLFFYRNPERVPPAGDVILCPADGLIVDLSEEEGWKKIAIFMNLQDVHVQWVPYPGKVISIEKIDGPARPGFMPEASKNKQVVTTLETSLG</sequence>
<dbReference type="Pfam" id="PF02666">
    <property type="entry name" value="PS_Dcarbxylase"/>
    <property type="match status" value="1"/>
</dbReference>
<keyword evidence="1" id="KW-1003">Cell membrane</keyword>
<gene>
    <name evidence="11" type="ORF">AMJ44_13605</name>
</gene>
<keyword evidence="7" id="KW-0594">Phospholipid biosynthesis</keyword>
<evidence type="ECO:0000256" key="8">
    <source>
        <dbReference type="ARBA" id="ARBA00023239"/>
    </source>
</evidence>
<evidence type="ECO:0000256" key="3">
    <source>
        <dbReference type="ARBA" id="ARBA00022793"/>
    </source>
</evidence>
<dbReference type="GO" id="GO:0004609">
    <property type="term" value="F:phosphatidylserine decarboxylase activity"/>
    <property type="evidence" value="ECO:0007669"/>
    <property type="project" value="InterPro"/>
</dbReference>
<accession>A0A0S7XNA5</accession>
<keyword evidence="5" id="KW-0472">Membrane</keyword>
<evidence type="ECO:0000256" key="5">
    <source>
        <dbReference type="ARBA" id="ARBA00023136"/>
    </source>
</evidence>
<dbReference type="GO" id="GO:0008654">
    <property type="term" value="P:phospholipid biosynthetic process"/>
    <property type="evidence" value="ECO:0007669"/>
    <property type="project" value="UniProtKB-KW"/>
</dbReference>
<dbReference type="PANTHER" id="PTHR35809">
    <property type="entry name" value="ARCHAETIDYLSERINE DECARBOXYLASE PROENZYME-RELATED"/>
    <property type="match status" value="1"/>
</dbReference>
<keyword evidence="8" id="KW-0456">Lyase</keyword>
<dbReference type="Proteomes" id="UP000051861">
    <property type="component" value="Unassembled WGS sequence"/>
</dbReference>
<evidence type="ECO:0000256" key="9">
    <source>
        <dbReference type="ARBA" id="ARBA00023264"/>
    </source>
</evidence>
<evidence type="ECO:0000313" key="11">
    <source>
        <dbReference type="EMBL" id="KPJ63985.1"/>
    </source>
</evidence>
<reference evidence="11 12" key="1">
    <citation type="journal article" date="2015" name="Microbiome">
        <title>Genomic resolution of linkages in carbon, nitrogen, and sulfur cycling among widespread estuary sediment bacteria.</title>
        <authorList>
            <person name="Baker B.J."/>
            <person name="Lazar C.S."/>
            <person name="Teske A.P."/>
            <person name="Dick G.J."/>
        </authorList>
    </citation>
    <scope>NUCLEOTIDE SEQUENCE [LARGE SCALE GENOMIC DNA]</scope>
    <source>
        <strain evidence="11">DG_54_3</strain>
    </source>
</reference>
<protein>
    <recommendedName>
        <fullName evidence="13">Phosphatidylserine decarboxylase</fullName>
    </recommendedName>
</protein>
<keyword evidence="10" id="KW-0670">Pyruvate</keyword>
<evidence type="ECO:0000313" key="12">
    <source>
        <dbReference type="Proteomes" id="UP000051861"/>
    </source>
</evidence>
<keyword evidence="9" id="KW-1208">Phospholipid metabolism</keyword>
<dbReference type="EMBL" id="LIZX01000207">
    <property type="protein sequence ID" value="KPJ63985.1"/>
    <property type="molecule type" value="Genomic_DNA"/>
</dbReference>
<dbReference type="AlphaFoldDB" id="A0A0S7XNA5"/>
<keyword evidence="6" id="KW-0865">Zymogen</keyword>
<name>A0A0S7XNA5_UNCSA</name>
<dbReference type="InterPro" id="IPR003817">
    <property type="entry name" value="PS_Dcarbxylase"/>
</dbReference>
<evidence type="ECO:0008006" key="13">
    <source>
        <dbReference type="Google" id="ProtNLM"/>
    </source>
</evidence>